<feature type="compositionally biased region" description="Low complexity" evidence="22">
    <location>
        <begin position="1055"/>
        <end position="1065"/>
    </location>
</feature>
<dbReference type="InterPro" id="IPR013087">
    <property type="entry name" value="Znf_C2H2_type"/>
</dbReference>
<evidence type="ECO:0000259" key="24">
    <source>
        <dbReference type="PROSITE" id="PS50157"/>
    </source>
</evidence>
<dbReference type="PANTHER" id="PTHR44395:SF1">
    <property type="entry name" value="PROTEIN O-MANNOSYL-TRANSFERASE TMTC3"/>
    <property type="match status" value="1"/>
</dbReference>
<dbReference type="Pfam" id="PF13432">
    <property type="entry name" value="TPR_16"/>
    <property type="match status" value="1"/>
</dbReference>
<dbReference type="InterPro" id="IPR011990">
    <property type="entry name" value="TPR-like_helical_dom_sf"/>
</dbReference>
<evidence type="ECO:0000256" key="4">
    <source>
        <dbReference type="ARBA" id="ARBA00004922"/>
    </source>
</evidence>
<dbReference type="Gene3D" id="1.25.40.10">
    <property type="entry name" value="Tetratricopeptide repeat domain"/>
    <property type="match status" value="3"/>
</dbReference>
<dbReference type="Gene3D" id="1.10.100.10">
    <property type="entry name" value="Insulin-like"/>
    <property type="match status" value="1"/>
</dbReference>
<dbReference type="Proteomes" id="UP000479190">
    <property type="component" value="Unassembled WGS sequence"/>
</dbReference>
<dbReference type="SMART" id="SM00355">
    <property type="entry name" value="ZnF_C2H2"/>
    <property type="match status" value="1"/>
</dbReference>
<dbReference type="GO" id="GO:0005783">
    <property type="term" value="C:endoplasmic reticulum"/>
    <property type="evidence" value="ECO:0007669"/>
    <property type="project" value="UniProtKB-SubCell"/>
</dbReference>
<keyword evidence="9" id="KW-0165">Cleavage on pair of basic residues</keyword>
<proteinExistence type="inferred from homology"/>
<keyword evidence="12" id="KW-0677">Repeat</keyword>
<evidence type="ECO:0000256" key="15">
    <source>
        <dbReference type="ARBA" id="ARBA00022989"/>
    </source>
</evidence>
<evidence type="ECO:0000256" key="19">
    <source>
        <dbReference type="PROSITE-ProRule" id="PRU00042"/>
    </source>
</evidence>
<evidence type="ECO:0000256" key="9">
    <source>
        <dbReference type="ARBA" id="ARBA00022685"/>
    </source>
</evidence>
<comment type="pathway">
    <text evidence="4">Protein modification; protein glycosylation.</text>
</comment>
<feature type="transmembrane region" description="Helical" evidence="23">
    <location>
        <begin position="161"/>
        <end position="188"/>
    </location>
</feature>
<keyword evidence="15 23" id="KW-1133">Transmembrane helix</keyword>
<feature type="repeat" description="TPR" evidence="20">
    <location>
        <begin position="481"/>
        <end position="514"/>
    </location>
</feature>
<dbReference type="GO" id="GO:0005576">
    <property type="term" value="C:extracellular region"/>
    <property type="evidence" value="ECO:0007669"/>
    <property type="project" value="UniProtKB-SubCell"/>
</dbReference>
<comment type="similarity">
    <text evidence="6 21">Belongs to the insulin family.</text>
</comment>
<comment type="subcellular location">
    <subcellularLocation>
        <location evidence="3">Endoplasmic reticulum</location>
    </subcellularLocation>
    <subcellularLocation>
        <location evidence="2">Membrane</location>
        <topology evidence="2">Multi-pass membrane protein</topology>
    </subcellularLocation>
    <subcellularLocation>
        <location evidence="21">Secreted</location>
    </subcellularLocation>
</comment>
<feature type="transmembrane region" description="Helical" evidence="23">
    <location>
        <begin position="91"/>
        <end position="110"/>
    </location>
</feature>
<dbReference type="SUPFAM" id="SSF57667">
    <property type="entry name" value="beta-beta-alpha zinc fingers"/>
    <property type="match status" value="1"/>
</dbReference>
<feature type="transmembrane region" description="Helical" evidence="23">
    <location>
        <begin position="380"/>
        <end position="399"/>
    </location>
</feature>
<evidence type="ECO:0000256" key="21">
    <source>
        <dbReference type="RuleBase" id="RU000406"/>
    </source>
</evidence>
<evidence type="ECO:0000256" key="1">
    <source>
        <dbReference type="ARBA" id="ARBA00003582"/>
    </source>
</evidence>
<feature type="transmembrane region" description="Helical" evidence="23">
    <location>
        <begin position="349"/>
        <end position="374"/>
    </location>
</feature>
<feature type="repeat" description="TPR" evidence="20">
    <location>
        <begin position="564"/>
        <end position="597"/>
    </location>
</feature>
<dbReference type="PROSITE" id="PS50293">
    <property type="entry name" value="TPR_REGION"/>
    <property type="match status" value="1"/>
</dbReference>
<dbReference type="Gene3D" id="3.30.160.60">
    <property type="entry name" value="Classic Zinc Finger"/>
    <property type="match status" value="1"/>
</dbReference>
<evidence type="ECO:0000256" key="10">
    <source>
        <dbReference type="ARBA" id="ARBA00022692"/>
    </source>
</evidence>
<feature type="region of interest" description="Disordered" evidence="22">
    <location>
        <begin position="1046"/>
        <end position="1065"/>
    </location>
</feature>
<dbReference type="SMART" id="SM00078">
    <property type="entry name" value="IlGF"/>
    <property type="match status" value="1"/>
</dbReference>
<dbReference type="GO" id="GO:0004169">
    <property type="term" value="F:dolichyl-phosphate-mannose-protein mannosyltransferase activity"/>
    <property type="evidence" value="ECO:0007669"/>
    <property type="project" value="UniProtKB-EC"/>
</dbReference>
<dbReference type="SUPFAM" id="SSF56994">
    <property type="entry name" value="Insulin-like"/>
    <property type="match status" value="1"/>
</dbReference>
<keyword evidence="14" id="KW-0256">Endoplasmic reticulum</keyword>
<dbReference type="GO" id="GO:0008270">
    <property type="term" value="F:zinc ion binding"/>
    <property type="evidence" value="ECO:0007669"/>
    <property type="project" value="UniProtKB-KW"/>
</dbReference>
<feature type="region of interest" description="Disordered" evidence="22">
    <location>
        <begin position="877"/>
        <end position="918"/>
    </location>
</feature>
<dbReference type="UniPathway" id="UPA00378"/>
<protein>
    <recommendedName>
        <fullName evidence="7">dolichyl-phosphate-mannose--protein mannosyltransferase</fullName>
        <ecNumber evidence="7">2.4.1.109</ecNumber>
    </recommendedName>
</protein>
<dbReference type="SUPFAM" id="SSF48452">
    <property type="entry name" value="TPR-like"/>
    <property type="match status" value="2"/>
</dbReference>
<evidence type="ECO:0000256" key="11">
    <source>
        <dbReference type="ARBA" id="ARBA00022729"/>
    </source>
</evidence>
<evidence type="ECO:0000256" key="23">
    <source>
        <dbReference type="SAM" id="Phobius"/>
    </source>
</evidence>
<dbReference type="GO" id="GO:0016020">
    <property type="term" value="C:membrane"/>
    <property type="evidence" value="ECO:0007669"/>
    <property type="project" value="UniProtKB-SubCell"/>
</dbReference>
<evidence type="ECO:0000256" key="12">
    <source>
        <dbReference type="ARBA" id="ARBA00022737"/>
    </source>
</evidence>
<comment type="catalytic activity">
    <reaction evidence="18">
        <text>a di-trans,poly-cis-dolichyl beta-D-mannosyl phosphate + L-seryl-[protein] = 3-O-(alpha-D-mannosyl)-L-seryl-[protein] + a di-trans,poly-cis-dolichyl phosphate + H(+)</text>
        <dbReference type="Rhea" id="RHEA:17377"/>
        <dbReference type="Rhea" id="RHEA-COMP:9863"/>
        <dbReference type="Rhea" id="RHEA-COMP:13546"/>
        <dbReference type="Rhea" id="RHEA-COMP:19498"/>
        <dbReference type="Rhea" id="RHEA-COMP:19501"/>
        <dbReference type="ChEBI" id="CHEBI:15378"/>
        <dbReference type="ChEBI" id="CHEBI:29999"/>
        <dbReference type="ChEBI" id="CHEBI:57683"/>
        <dbReference type="ChEBI" id="CHEBI:58211"/>
        <dbReference type="ChEBI" id="CHEBI:137321"/>
        <dbReference type="EC" id="2.4.1.109"/>
    </reaction>
</comment>
<evidence type="ECO:0000256" key="6">
    <source>
        <dbReference type="ARBA" id="ARBA00009034"/>
    </source>
</evidence>
<keyword evidence="16 23" id="KW-0472">Membrane</keyword>
<dbReference type="InterPro" id="IPR019734">
    <property type="entry name" value="TPR_rpt"/>
</dbReference>
<evidence type="ECO:0000313" key="25">
    <source>
        <dbReference type="EMBL" id="CAB0035796.1"/>
    </source>
</evidence>
<dbReference type="PANTHER" id="PTHR44395">
    <property type="match status" value="1"/>
</dbReference>
<keyword evidence="19" id="KW-0479">Metal-binding</keyword>
<keyword evidence="26" id="KW-1185">Reference proteome</keyword>
<dbReference type="FunFam" id="1.25.40.10:FF:000239">
    <property type="entry name" value="Transmembrane and TPR repeat-containing protein 3"/>
    <property type="match status" value="1"/>
</dbReference>
<dbReference type="PROSITE" id="PS50005">
    <property type="entry name" value="TPR"/>
    <property type="match status" value="4"/>
</dbReference>
<dbReference type="InterPro" id="IPR036438">
    <property type="entry name" value="Insulin-like_sf"/>
</dbReference>
<dbReference type="PRINTS" id="PR00276">
    <property type="entry name" value="INSULINFAMLY"/>
</dbReference>
<keyword evidence="19" id="KW-0863">Zinc-finger</keyword>
<evidence type="ECO:0000256" key="5">
    <source>
        <dbReference type="ARBA" id="ARBA00007882"/>
    </source>
</evidence>
<evidence type="ECO:0000256" key="20">
    <source>
        <dbReference type="PROSITE-ProRule" id="PRU00339"/>
    </source>
</evidence>
<dbReference type="Pfam" id="PF13181">
    <property type="entry name" value="TPR_8"/>
    <property type="match status" value="3"/>
</dbReference>
<keyword evidence="19" id="KW-0862">Zinc</keyword>
<comment type="catalytic activity">
    <reaction evidence="17">
        <text>a di-trans,poly-cis-dolichyl beta-D-mannosyl phosphate + L-threonyl-[protein] = 3-O-(alpha-D-mannosyl)-L-threonyl-[protein] + a di-trans,poly-cis-dolichyl phosphate + H(+)</text>
        <dbReference type="Rhea" id="RHEA:53396"/>
        <dbReference type="Rhea" id="RHEA-COMP:11060"/>
        <dbReference type="Rhea" id="RHEA-COMP:13547"/>
        <dbReference type="Rhea" id="RHEA-COMP:19498"/>
        <dbReference type="Rhea" id="RHEA-COMP:19501"/>
        <dbReference type="ChEBI" id="CHEBI:15378"/>
        <dbReference type="ChEBI" id="CHEBI:30013"/>
        <dbReference type="ChEBI" id="CHEBI:57683"/>
        <dbReference type="ChEBI" id="CHEBI:58211"/>
        <dbReference type="ChEBI" id="CHEBI:137323"/>
        <dbReference type="EC" id="2.4.1.109"/>
    </reaction>
</comment>
<evidence type="ECO:0000256" key="13">
    <source>
        <dbReference type="ARBA" id="ARBA00022803"/>
    </source>
</evidence>
<feature type="repeat" description="TPR" evidence="20">
    <location>
        <begin position="637"/>
        <end position="670"/>
    </location>
</feature>
<feature type="compositionally biased region" description="Polar residues" evidence="22">
    <location>
        <begin position="904"/>
        <end position="918"/>
    </location>
</feature>
<feature type="repeat" description="TPR" evidence="20">
    <location>
        <begin position="447"/>
        <end position="480"/>
    </location>
</feature>
<dbReference type="PROSITE" id="PS00262">
    <property type="entry name" value="INSULIN"/>
    <property type="match status" value="1"/>
</dbReference>
<reference evidence="25 26" key="1">
    <citation type="submission" date="2020-02" db="EMBL/GenBank/DDBJ databases">
        <authorList>
            <person name="Ferguson B K."/>
        </authorList>
    </citation>
    <scope>NUCLEOTIDE SEQUENCE [LARGE SCALE GENOMIC DNA]</scope>
</reference>
<dbReference type="AlphaFoldDB" id="A0A6H5IMK8"/>
<evidence type="ECO:0000256" key="8">
    <source>
        <dbReference type="ARBA" id="ARBA00022679"/>
    </source>
</evidence>
<dbReference type="InterPro" id="IPR036236">
    <property type="entry name" value="Znf_C2H2_sf"/>
</dbReference>
<evidence type="ECO:0000256" key="14">
    <source>
        <dbReference type="ARBA" id="ARBA00022824"/>
    </source>
</evidence>
<evidence type="ECO:0000256" key="17">
    <source>
        <dbReference type="ARBA" id="ARBA00045085"/>
    </source>
</evidence>
<evidence type="ECO:0000313" key="26">
    <source>
        <dbReference type="Proteomes" id="UP000479190"/>
    </source>
</evidence>
<feature type="transmembrane region" description="Helical" evidence="23">
    <location>
        <begin position="406"/>
        <end position="424"/>
    </location>
</feature>
<gene>
    <name evidence="25" type="ORF">TBRA_LOCUS7679</name>
</gene>
<dbReference type="Pfam" id="PF00049">
    <property type="entry name" value="Insulin"/>
    <property type="match status" value="1"/>
</dbReference>
<dbReference type="InterPro" id="IPR022352">
    <property type="entry name" value="Ins/IGF/rlx"/>
</dbReference>
<keyword evidence="13 20" id="KW-0802">TPR repeat</keyword>
<comment type="similarity">
    <text evidence="5">Belongs to the TMTC family.</text>
</comment>
<evidence type="ECO:0000256" key="16">
    <source>
        <dbReference type="ARBA" id="ARBA00023136"/>
    </source>
</evidence>
<dbReference type="SMART" id="SM00028">
    <property type="entry name" value="TPR"/>
    <property type="match status" value="8"/>
</dbReference>
<dbReference type="EC" id="2.4.1.109" evidence="7"/>
<comment type="function">
    <text evidence="1">Transfers mannosyl residues to the hydroxyl group of serine or threonine residues.</text>
</comment>
<sequence>MGVPARGCLAVAVCAAALGVYLNSLGCGFVFDDISAIKENRDLRSHTPLKNVFFNDFWGTPMHKEQSHKSYRPLCVLTFRWNYMIHQLDPMGYHLFNVILHVGVSLLYFSVAEANDPQVCIFLKTKRFVFTSRILVVLAKSVYLVFLRLSRADFLAHARIYIILTHVSLNTGWRALIMSMFFVLVAMLCKEQGITATAVCVLYEIFVVQRVRALDIVLALKSAFDGKKISPSWSSEGTKRLTAVTLVTFSLLILRLHVMGSKLPVFTRFDNPASVAATPTRQLTYNYLAAVNMRLLFLPTDLCCDWTMGTIPLVEGLLDVRNLATLAAHSTVLGLLATAVLTCNRQTSIIIIMSLAMMILPFLPASNLFFPVGFVVAERVLYAPSMGFCMLVGYGCHILCEKSKKLSVLLLLTLLLSFATKTYVRNYDWQDEYQIFMSGLKVNDRNAKLFNNVGHALESQGRFMEALNFFNMAVQVQGDDIGAHINVGRTYNHLKMFKEAEDAYLKAKSLLPKAKPGESYQARIAPNHLNVFVNLANLIAKNATRLEEADLLYRQAISMRADYTLAYINRGDVLIKLNRTKEAQEVYERALFYDSNNPDIYYNVSVAQSSARLSSGTYIWMCQESFYDHRNLTAPRGHFYLQLGVVFLEQGKASQALAYLDKALEFDPEHEQALLNSAILLQELGRAELRKVARERLLKLLRKDSNNERVHFNLGMLAMDDHDSEDAERWFRNAVALKEDFRSALFNLALLLADEQRPLEAAPFLNQLVRFHPDHVKGLILLGDIYINNIKDLDAAENCYRRILQLDPTNIQGLHNLCVVMVERGKLGLAAQCLEKAAALAPEQDYVHRHLAIVRARLNRMPDEEVDNEIFDDSFWSQPLPATQDQQSQQQRDSTESPAFLNHNHYSGNNQQKRTQQSVSELINTRPRVNRNTPQLRVRGATFAAERTTTRANFPRAQARADHRYNTVHLHFECFKRYIFTQTTHCISRALLFDKDRSRRSDATTLWFIKPCRRDRRRRKSTVHEGRKDYACDKCEKKFGHKSDLLKHQKSVHEGPSSSRSVGAGSQSISSHFSLISFFRILAPKSNTADLKHPSRRKNDARARDLSRDLKADAGSMSTHRFNGFLILALLALVVLQLAKAQSDVYQYQQHQQQQQQPQQQPLKRQGPSQYCGKLLSHTLQLVCKGHYNKPLYKKSGQEMDTEDWNEWSNDDSYPFRSRSNAMAMITGRFGAGRFRRESRGVHDECCVKPCSLEELLSYCG</sequence>
<dbReference type="OrthoDB" id="66906at2759"/>
<dbReference type="PROSITE" id="PS50157">
    <property type="entry name" value="ZINC_FINGER_C2H2_2"/>
    <property type="match status" value="1"/>
</dbReference>
<dbReference type="CDD" id="cd04366">
    <property type="entry name" value="IlGF_insulin_bombyxin_like"/>
    <property type="match status" value="1"/>
</dbReference>
<dbReference type="Pfam" id="PF08409">
    <property type="entry name" value="TMTC_DUF1736"/>
    <property type="match status" value="1"/>
</dbReference>
<evidence type="ECO:0000256" key="22">
    <source>
        <dbReference type="SAM" id="MobiDB-lite"/>
    </source>
</evidence>
<evidence type="ECO:0000256" key="3">
    <source>
        <dbReference type="ARBA" id="ARBA00004240"/>
    </source>
</evidence>
<name>A0A6H5IMK8_9HYME</name>
<keyword evidence="10 23" id="KW-0812">Transmembrane</keyword>
<dbReference type="GO" id="GO:0005179">
    <property type="term" value="F:hormone activity"/>
    <property type="evidence" value="ECO:0007669"/>
    <property type="project" value="InterPro"/>
</dbReference>
<evidence type="ECO:0000256" key="2">
    <source>
        <dbReference type="ARBA" id="ARBA00004141"/>
    </source>
</evidence>
<feature type="domain" description="C2H2-type" evidence="24">
    <location>
        <begin position="1030"/>
        <end position="1058"/>
    </location>
</feature>
<keyword evidence="21" id="KW-0964">Secreted</keyword>
<dbReference type="PROSITE" id="PS00028">
    <property type="entry name" value="ZINC_FINGER_C2H2_1"/>
    <property type="match status" value="1"/>
</dbReference>
<accession>A0A6H5IMK8</accession>
<dbReference type="EMBL" id="CADCXV010000800">
    <property type="protein sequence ID" value="CAB0035796.1"/>
    <property type="molecule type" value="Genomic_DNA"/>
</dbReference>
<evidence type="ECO:0000256" key="18">
    <source>
        <dbReference type="ARBA" id="ARBA00045102"/>
    </source>
</evidence>
<evidence type="ECO:0000256" key="7">
    <source>
        <dbReference type="ARBA" id="ARBA00012839"/>
    </source>
</evidence>
<dbReference type="InterPro" id="IPR016179">
    <property type="entry name" value="Insulin-like"/>
</dbReference>
<dbReference type="InterPro" id="IPR013618">
    <property type="entry name" value="TMTC_DUF1736"/>
</dbReference>
<keyword evidence="11" id="KW-0732">Signal</keyword>
<keyword evidence="8" id="KW-0808">Transferase</keyword>
<dbReference type="InterPro" id="IPR022353">
    <property type="entry name" value="Insulin_CS"/>
</dbReference>
<feature type="transmembrane region" description="Helical" evidence="23">
    <location>
        <begin position="130"/>
        <end position="149"/>
    </location>
</feature>
<organism evidence="25 26">
    <name type="scientific">Trichogramma brassicae</name>
    <dbReference type="NCBI Taxonomy" id="86971"/>
    <lineage>
        <taxon>Eukaryota</taxon>
        <taxon>Metazoa</taxon>
        <taxon>Ecdysozoa</taxon>
        <taxon>Arthropoda</taxon>
        <taxon>Hexapoda</taxon>
        <taxon>Insecta</taxon>
        <taxon>Pterygota</taxon>
        <taxon>Neoptera</taxon>
        <taxon>Endopterygota</taxon>
        <taxon>Hymenoptera</taxon>
        <taxon>Apocrita</taxon>
        <taxon>Proctotrupomorpha</taxon>
        <taxon>Chalcidoidea</taxon>
        <taxon>Trichogrammatidae</taxon>
        <taxon>Trichogramma</taxon>
    </lineage>
</organism>